<dbReference type="InterPro" id="IPR017552">
    <property type="entry name" value="PHI/rmpB"/>
</dbReference>
<dbReference type="GeneID" id="93727520"/>
<name>A0A143PAV8_9STAP</name>
<evidence type="ECO:0000259" key="2">
    <source>
        <dbReference type="PROSITE" id="PS51464"/>
    </source>
</evidence>
<proteinExistence type="inferred from homology"/>
<dbReference type="SUPFAM" id="SSF53697">
    <property type="entry name" value="SIS domain"/>
    <property type="match status" value="1"/>
</dbReference>
<reference evidence="4 5" key="1">
    <citation type="submission" date="2018-11" db="EMBL/GenBank/DDBJ databases">
        <title>Genomic profiling of Staphylococcus species from a Poultry farm system in KwaZulu-Natal, South Africa.</title>
        <authorList>
            <person name="Amoako D.G."/>
            <person name="Somboro A.M."/>
            <person name="Abia A.L.K."/>
            <person name="Bester L.A."/>
            <person name="Essack S.Y."/>
        </authorList>
    </citation>
    <scope>NUCLEOTIDE SEQUENCE [LARGE SCALE GENOMIC DNA]</scope>
    <source>
        <strain evidence="4 5">SA11</strain>
    </source>
</reference>
<dbReference type="PANTHER" id="PTHR43443">
    <property type="entry name" value="3-HEXULOSE-6-PHOSPHATE ISOMERASE"/>
    <property type="match status" value="1"/>
</dbReference>
<evidence type="ECO:0000313" key="3">
    <source>
        <dbReference type="EMBL" id="QQS82582.1"/>
    </source>
</evidence>
<sequence length="181" mass="19758">MTKLRYQLILDELKNTLGHVKNDEVEQFENEVRDAKNIFTSGKGRSGYVANSFAMRLNQLGKASHVIGGATTPSIHKGDLFIVISGSGSTEHLRLLAEKAKGEDAKVVLITTKPDSKIGELADTVIELPAGTKYDAEGSEQPLGSLFEQSAQIFLDAVVLDLMEIFNIDETAMQQNHANLE</sequence>
<dbReference type="OrthoDB" id="9797832at2"/>
<dbReference type="Proteomes" id="UP000293854">
    <property type="component" value="Unassembled WGS sequence"/>
</dbReference>
<dbReference type="PROSITE" id="PS51464">
    <property type="entry name" value="SIS"/>
    <property type="match status" value="1"/>
</dbReference>
<keyword evidence="4" id="KW-0413">Isomerase</keyword>
<keyword evidence="6" id="KW-1185">Reference proteome</keyword>
<protein>
    <submittedName>
        <fullName evidence="4">6-phospho-3-hexuloisomerase</fullName>
    </submittedName>
</protein>
<dbReference type="Pfam" id="PF01380">
    <property type="entry name" value="SIS"/>
    <property type="match status" value="1"/>
</dbReference>
<dbReference type="InterPro" id="IPR001347">
    <property type="entry name" value="SIS_dom"/>
</dbReference>
<accession>A0A143PAV8</accession>
<dbReference type="NCBIfam" id="TIGR03127">
    <property type="entry name" value="RuMP_HxlB"/>
    <property type="match status" value="1"/>
</dbReference>
<dbReference type="Proteomes" id="UP000595942">
    <property type="component" value="Chromosome"/>
</dbReference>
<dbReference type="GO" id="GO:1901135">
    <property type="term" value="P:carbohydrate derivative metabolic process"/>
    <property type="evidence" value="ECO:0007669"/>
    <property type="project" value="InterPro"/>
</dbReference>
<comment type="similarity">
    <text evidence="1">Belongs to the SIS family. PHI subfamily.</text>
</comment>
<dbReference type="GO" id="GO:0097367">
    <property type="term" value="F:carbohydrate derivative binding"/>
    <property type="evidence" value="ECO:0007669"/>
    <property type="project" value="InterPro"/>
</dbReference>
<evidence type="ECO:0000313" key="4">
    <source>
        <dbReference type="EMBL" id="RZI03988.1"/>
    </source>
</evidence>
<dbReference type="EMBL" id="CP068073">
    <property type="protein sequence ID" value="QQS82582.1"/>
    <property type="molecule type" value="Genomic_DNA"/>
</dbReference>
<dbReference type="InterPro" id="IPR046348">
    <property type="entry name" value="SIS_dom_sf"/>
</dbReference>
<feature type="domain" description="SIS" evidence="2">
    <location>
        <begin position="28"/>
        <end position="168"/>
    </location>
</feature>
<dbReference type="GO" id="GO:0016853">
    <property type="term" value="F:isomerase activity"/>
    <property type="evidence" value="ECO:0007669"/>
    <property type="project" value="UniProtKB-KW"/>
</dbReference>
<dbReference type="PANTHER" id="PTHR43443:SF1">
    <property type="entry name" value="3-HEXULOSE-6-PHOSPHATE ISOMERASE"/>
    <property type="match status" value="1"/>
</dbReference>
<evidence type="ECO:0000313" key="6">
    <source>
        <dbReference type="Proteomes" id="UP000595942"/>
    </source>
</evidence>
<dbReference type="Gene3D" id="3.40.50.10490">
    <property type="entry name" value="Glucose-6-phosphate isomerase like protein, domain 1"/>
    <property type="match status" value="1"/>
</dbReference>
<reference evidence="3 6" key="2">
    <citation type="submission" date="2021-01" db="EMBL/GenBank/DDBJ databases">
        <title>FDA dAtabase for Regulatory Grade micrObial Sequences (FDA-ARGOS): Supporting development and validation of Infectious Disease Dx tests.</title>
        <authorList>
            <person name="Sproer C."/>
            <person name="Gronow S."/>
            <person name="Severitt S."/>
            <person name="Schroder I."/>
            <person name="Tallon L."/>
            <person name="Sadzewicz L."/>
            <person name="Zhao X."/>
            <person name="Boylan J."/>
            <person name="Ott S."/>
            <person name="Bowen H."/>
            <person name="Vavikolanu K."/>
            <person name="Mehta A."/>
            <person name="Aluvathingal J."/>
            <person name="Nadendla S."/>
            <person name="Lowell S."/>
            <person name="Myers T."/>
            <person name="Yan Y."/>
            <person name="Sichtig H."/>
        </authorList>
    </citation>
    <scope>NUCLEOTIDE SEQUENCE [LARGE SCALE GENOMIC DNA]</scope>
    <source>
        <strain evidence="3 6">FDAARGOS_1148</strain>
    </source>
</reference>
<evidence type="ECO:0000313" key="5">
    <source>
        <dbReference type="Proteomes" id="UP000293854"/>
    </source>
</evidence>
<gene>
    <name evidence="4" type="primary">hxlB</name>
    <name evidence="4" type="ORF">EIG99_01875</name>
    <name evidence="3" type="ORF">I6J05_11980</name>
</gene>
<dbReference type="EMBL" id="RQTE01000041">
    <property type="protein sequence ID" value="RZI03988.1"/>
    <property type="molecule type" value="Genomic_DNA"/>
</dbReference>
<evidence type="ECO:0000256" key="1">
    <source>
        <dbReference type="ARBA" id="ARBA00009235"/>
    </source>
</evidence>
<organism evidence="4 5">
    <name type="scientific">Staphylococcus condimenti</name>
    <dbReference type="NCBI Taxonomy" id="70255"/>
    <lineage>
        <taxon>Bacteria</taxon>
        <taxon>Bacillati</taxon>
        <taxon>Bacillota</taxon>
        <taxon>Bacilli</taxon>
        <taxon>Bacillales</taxon>
        <taxon>Staphylococcaceae</taxon>
        <taxon>Staphylococcus</taxon>
    </lineage>
</organism>
<dbReference type="CDD" id="cd05005">
    <property type="entry name" value="SIS_PHI"/>
    <property type="match status" value="1"/>
</dbReference>
<dbReference type="KEGG" id="scv:A4G25_06555"/>
<dbReference type="RefSeq" id="WP_047131393.1">
    <property type="nucleotide sequence ID" value="NZ_CP015114.1"/>
</dbReference>
<dbReference type="AlphaFoldDB" id="A0A143PAV8"/>